<dbReference type="OrthoDB" id="5489885at2"/>
<evidence type="ECO:0000256" key="1">
    <source>
        <dbReference type="SAM" id="SignalP"/>
    </source>
</evidence>
<dbReference type="Proteomes" id="UP000315995">
    <property type="component" value="Chromosome"/>
</dbReference>
<evidence type="ECO:0000313" key="3">
    <source>
        <dbReference type="Proteomes" id="UP000315995"/>
    </source>
</evidence>
<accession>A0A4Y6PZC3</accession>
<feature type="chain" id="PRO_5030106738" evidence="1">
    <location>
        <begin position="23"/>
        <end position="593"/>
    </location>
</feature>
<sequence length="593" mass="61647">MKLRTVAAAALALALSVPSVAAAQVPAEVPVQAYLTYDSGVPVDGSVTVTFKIYDAQSGGAELHSETLDVSADAGAFTAYLTPDLVIFEDYQDLYLGLAVDGGSEMSPRLKMASVPYAAVAGNAATLEGKTSADFAPSGYQPDWADIQNVPADLSDGDDGATYAGTGAVQVNSNNEIGLITTCPDDNILKWDAGNSQWSCAADADEDTTYTAGAGVEIDANNAISLNSGCTSGQLLKWNGTSWACQADEDTTYLAGAGLQLTSNQFAVDYTAVQQRVTGTCGSGQYVMGVNQDGSVVCGTDQDTQNTYAAGSGLALNGGTFSVDTGTIQSRVSGTCASGDKIVGVNADGTVQCATDIDTDTDTTYNAGTGLALSGTTFSVANGGISDAQVASNAAIAPTKIDGTAATLTGDQSFGGNVSADNFNYNTAKSGRRFVSVHDFQFSRNPENTNTFISLAGYMYVQTGGSGTRVDLDARIELPQGATITEFNCLAVDNLDDTNLSPDDDLAWDFALRRLSIGGTTPTYRTVAISSEDDTVGSRTSFYDAPDTTIAYANVDNDAYTYYISGNFTPDTESSALRFYGCYVDYEVTSIQP</sequence>
<gene>
    <name evidence="2" type="ORF">FIV42_23875</name>
</gene>
<organism evidence="2 3">
    <name type="scientific">Persicimonas caeni</name>
    <dbReference type="NCBI Taxonomy" id="2292766"/>
    <lineage>
        <taxon>Bacteria</taxon>
        <taxon>Deltaproteobacteria</taxon>
        <taxon>Bradymonadales</taxon>
        <taxon>Bradymonadaceae</taxon>
        <taxon>Persicimonas</taxon>
    </lineage>
</organism>
<protein>
    <submittedName>
        <fullName evidence="2">Uncharacterized protein</fullName>
    </submittedName>
</protein>
<evidence type="ECO:0000313" key="2">
    <source>
        <dbReference type="EMBL" id="QDG53671.1"/>
    </source>
</evidence>
<dbReference type="AlphaFoldDB" id="A0A4Y6PZC3"/>
<dbReference type="RefSeq" id="WP_141200125.1">
    <property type="nucleotide sequence ID" value="NZ_CP041186.1"/>
</dbReference>
<accession>A0A5B8YA82</accession>
<keyword evidence="1" id="KW-0732">Signal</keyword>
<feature type="signal peptide" evidence="1">
    <location>
        <begin position="1"/>
        <end position="22"/>
    </location>
</feature>
<dbReference type="EMBL" id="CP041186">
    <property type="protein sequence ID" value="QDG53671.1"/>
    <property type="molecule type" value="Genomic_DNA"/>
</dbReference>
<reference evidence="2 3" key="1">
    <citation type="submission" date="2019-06" db="EMBL/GenBank/DDBJ databases">
        <title>Persicimonas caeni gen. nov., sp. nov., a predatory bacterium isolated from solar saltern.</title>
        <authorList>
            <person name="Wang S."/>
        </authorList>
    </citation>
    <scope>NUCLEOTIDE SEQUENCE [LARGE SCALE GENOMIC DNA]</scope>
    <source>
        <strain evidence="2 3">YN101</strain>
    </source>
</reference>
<proteinExistence type="predicted"/>
<name>A0A4Y6PZC3_PERCE</name>
<keyword evidence="3" id="KW-1185">Reference proteome</keyword>